<sequence length="181" mass="19727">MWATFVLLLVGGALASPYLANDLTRVRRLAGGNDVDDAFFRVSFPFMVLIKYRNNVSCGASILSPTQILTTASCASLFESHRSKSVVEVCIGSPDSPGSGIDFVVKKVVMHSRYIKFETEYDIGIVTGDSGSPLIQNGTILGMVTSGPPSLSKEQCQSGYPDIFLNVFKYLDFINQNIVRE</sequence>
<evidence type="ECO:0000313" key="1">
    <source>
        <dbReference type="EMBL" id="KAJ8666838.1"/>
    </source>
</evidence>
<protein>
    <submittedName>
        <fullName evidence="1">Uncharacterized protein</fullName>
    </submittedName>
</protein>
<comment type="caution">
    <text evidence="1">The sequence shown here is derived from an EMBL/GenBank/DDBJ whole genome shotgun (WGS) entry which is preliminary data.</text>
</comment>
<reference evidence="1" key="1">
    <citation type="submission" date="2023-04" db="EMBL/GenBank/DDBJ databases">
        <title>A chromosome-level genome assembly of the parasitoid wasp Eretmocerus hayati.</title>
        <authorList>
            <person name="Zhong Y."/>
            <person name="Liu S."/>
            <person name="Liu Y."/>
        </authorList>
    </citation>
    <scope>NUCLEOTIDE SEQUENCE</scope>
    <source>
        <strain evidence="1">ZJU_SS_LIU_2023</strain>
    </source>
</reference>
<organism evidence="1 2">
    <name type="scientific">Eretmocerus hayati</name>
    <dbReference type="NCBI Taxonomy" id="131215"/>
    <lineage>
        <taxon>Eukaryota</taxon>
        <taxon>Metazoa</taxon>
        <taxon>Ecdysozoa</taxon>
        <taxon>Arthropoda</taxon>
        <taxon>Hexapoda</taxon>
        <taxon>Insecta</taxon>
        <taxon>Pterygota</taxon>
        <taxon>Neoptera</taxon>
        <taxon>Endopterygota</taxon>
        <taxon>Hymenoptera</taxon>
        <taxon>Apocrita</taxon>
        <taxon>Proctotrupomorpha</taxon>
        <taxon>Chalcidoidea</taxon>
        <taxon>Aphelinidae</taxon>
        <taxon>Aphelininae</taxon>
        <taxon>Eretmocerus</taxon>
    </lineage>
</organism>
<gene>
    <name evidence="1" type="ORF">QAD02_008500</name>
</gene>
<keyword evidence="2" id="KW-1185">Reference proteome</keyword>
<evidence type="ECO:0000313" key="2">
    <source>
        <dbReference type="Proteomes" id="UP001239111"/>
    </source>
</evidence>
<accession>A0ACC2N793</accession>
<dbReference type="Proteomes" id="UP001239111">
    <property type="component" value="Chromosome 4"/>
</dbReference>
<dbReference type="EMBL" id="CM056744">
    <property type="protein sequence ID" value="KAJ8666838.1"/>
    <property type="molecule type" value="Genomic_DNA"/>
</dbReference>
<proteinExistence type="predicted"/>
<name>A0ACC2N793_9HYME</name>